<name>A0A168AAS8_9FLAO</name>
<keyword evidence="1" id="KW-0732">Signal</keyword>
<proteinExistence type="predicted"/>
<evidence type="ECO:0000256" key="1">
    <source>
        <dbReference type="SAM" id="SignalP"/>
    </source>
</evidence>
<evidence type="ECO:0000313" key="3">
    <source>
        <dbReference type="Proteomes" id="UP000077164"/>
    </source>
</evidence>
<gene>
    <name evidence="2" type="ORF">FBFR_00160</name>
</gene>
<evidence type="ECO:0000313" key="2">
    <source>
        <dbReference type="EMBL" id="OAB31291.1"/>
    </source>
</evidence>
<reference evidence="2 3" key="1">
    <citation type="submission" date="2016-03" db="EMBL/GenBank/DDBJ databases">
        <title>Draft genome sequence of Flavobacterium fryxellicola DSM 16209.</title>
        <authorList>
            <person name="Shin S.-K."/>
            <person name="Yi H."/>
        </authorList>
    </citation>
    <scope>NUCLEOTIDE SEQUENCE [LARGE SCALE GENOMIC DNA]</scope>
    <source>
        <strain evidence="2 3">DSM 16209</strain>
    </source>
</reference>
<dbReference type="AlphaFoldDB" id="A0A168AAS8"/>
<organism evidence="2 3">
    <name type="scientific">Flavobacterium fryxellicola</name>
    <dbReference type="NCBI Taxonomy" id="249352"/>
    <lineage>
        <taxon>Bacteria</taxon>
        <taxon>Pseudomonadati</taxon>
        <taxon>Bacteroidota</taxon>
        <taxon>Flavobacteriia</taxon>
        <taxon>Flavobacteriales</taxon>
        <taxon>Flavobacteriaceae</taxon>
        <taxon>Flavobacterium</taxon>
    </lineage>
</organism>
<feature type="chain" id="PRO_5007895257" description="Lipoprotein" evidence="1">
    <location>
        <begin position="25"/>
        <end position="150"/>
    </location>
</feature>
<dbReference type="RefSeq" id="WP_066075299.1">
    <property type="nucleotide sequence ID" value="NZ_FRDK01000001.1"/>
</dbReference>
<feature type="signal peptide" evidence="1">
    <location>
        <begin position="1"/>
        <end position="24"/>
    </location>
</feature>
<sequence>MSIALKKIKSILLLLFTVSCSSQNGVEKKEINVFFDLKDKAINKIYVNRDSTEARFSIYVEKYQTKVARDKATNDYYNDPRERNSAGIPSFSGSFISFNKPMKINSLEGIDILTLKQFRDKLFPQGYPMYFIYKSEEGCYLKWEVIHITY</sequence>
<dbReference type="EMBL" id="LVJE01000001">
    <property type="protein sequence ID" value="OAB31291.1"/>
    <property type="molecule type" value="Genomic_DNA"/>
</dbReference>
<comment type="caution">
    <text evidence="2">The sequence shown here is derived from an EMBL/GenBank/DDBJ whole genome shotgun (WGS) entry which is preliminary data.</text>
</comment>
<dbReference type="OrthoDB" id="1358253at2"/>
<keyword evidence="3" id="KW-1185">Reference proteome</keyword>
<accession>A0A168AAS8</accession>
<dbReference type="PROSITE" id="PS51257">
    <property type="entry name" value="PROKAR_LIPOPROTEIN"/>
    <property type="match status" value="1"/>
</dbReference>
<protein>
    <recommendedName>
        <fullName evidence="4">Lipoprotein</fullName>
    </recommendedName>
</protein>
<dbReference type="Proteomes" id="UP000077164">
    <property type="component" value="Unassembled WGS sequence"/>
</dbReference>
<evidence type="ECO:0008006" key="4">
    <source>
        <dbReference type="Google" id="ProtNLM"/>
    </source>
</evidence>